<dbReference type="PANTHER" id="PTHR42915:SF1">
    <property type="entry name" value="PEPTIDOGLYCAN BETA-N-ACETYLMURAMIDASE NAMZ"/>
    <property type="match status" value="1"/>
</dbReference>
<comment type="caution">
    <text evidence="3">The sequence shown here is derived from an EMBL/GenBank/DDBJ whole genome shotgun (WGS) entry which is preliminary data.</text>
</comment>
<dbReference type="Pfam" id="PF07075">
    <property type="entry name" value="NamZ_N"/>
    <property type="match status" value="1"/>
</dbReference>
<evidence type="ECO:0000313" key="3">
    <source>
        <dbReference type="EMBL" id="KPQ14310.1"/>
    </source>
</evidence>
<dbReference type="OrthoDB" id="9801061at2"/>
<dbReference type="GO" id="GO:0033922">
    <property type="term" value="F:peptidoglycan beta-N-acetylmuramidase activity"/>
    <property type="evidence" value="ECO:0007669"/>
    <property type="project" value="InterPro"/>
</dbReference>
<evidence type="ECO:0000259" key="1">
    <source>
        <dbReference type="Pfam" id="PF07075"/>
    </source>
</evidence>
<organism evidence="3 4">
    <name type="scientific">Algoriphagus marincola HL-49</name>
    <dbReference type="NCBI Taxonomy" id="1305737"/>
    <lineage>
        <taxon>Bacteria</taxon>
        <taxon>Pseudomonadati</taxon>
        <taxon>Bacteroidota</taxon>
        <taxon>Cytophagia</taxon>
        <taxon>Cytophagales</taxon>
        <taxon>Cyclobacteriaceae</taxon>
        <taxon>Algoriphagus</taxon>
    </lineage>
</organism>
<dbReference type="eggNOG" id="COG3876">
    <property type="taxonomic scope" value="Bacteria"/>
</dbReference>
<protein>
    <recommendedName>
        <fullName evidence="5">DUF1343 domain-containing protein</fullName>
    </recommendedName>
</protein>
<dbReference type="Gene3D" id="3.90.1150.140">
    <property type="match status" value="1"/>
</dbReference>
<gene>
    <name evidence="3" type="ORF">HLUCCX10_10950</name>
</gene>
<evidence type="ECO:0008006" key="5">
    <source>
        <dbReference type="Google" id="ProtNLM"/>
    </source>
</evidence>
<dbReference type="InterPro" id="IPR048502">
    <property type="entry name" value="NamZ_N"/>
</dbReference>
<dbReference type="InterPro" id="IPR048503">
    <property type="entry name" value="NamZ_C"/>
</dbReference>
<dbReference type="EMBL" id="LJXT01000067">
    <property type="protein sequence ID" value="KPQ14310.1"/>
    <property type="molecule type" value="Genomic_DNA"/>
</dbReference>
<dbReference type="InterPro" id="IPR008302">
    <property type="entry name" value="NamZ"/>
</dbReference>
<proteinExistence type="predicted"/>
<evidence type="ECO:0000259" key="2">
    <source>
        <dbReference type="Pfam" id="PF20732"/>
    </source>
</evidence>
<dbReference type="PIRSF" id="PIRSF016719">
    <property type="entry name" value="UCP016719"/>
    <property type="match status" value="1"/>
</dbReference>
<dbReference type="Proteomes" id="UP000050421">
    <property type="component" value="Unassembled WGS sequence"/>
</dbReference>
<dbReference type="STRING" id="1305737.GCA_000526355_00812"/>
<name>A0A0P7Y853_9BACT</name>
<feature type="domain" description="Peptidoglycan beta-N-acetylmuramidase NamZ N-terminal" evidence="1">
    <location>
        <begin position="50"/>
        <end position="250"/>
    </location>
</feature>
<reference evidence="3 4" key="1">
    <citation type="submission" date="2015-09" db="EMBL/GenBank/DDBJ databases">
        <title>Identification and resolution of microdiversity through metagenomic sequencing of parallel consortia.</title>
        <authorList>
            <person name="Nelson W.C."/>
            <person name="Romine M.F."/>
            <person name="Lindemann S.R."/>
        </authorList>
    </citation>
    <scope>NUCLEOTIDE SEQUENCE [LARGE SCALE GENOMIC DNA]</scope>
    <source>
        <strain evidence="3">HL-49</strain>
    </source>
</reference>
<dbReference type="PANTHER" id="PTHR42915">
    <property type="entry name" value="HYPOTHETICAL 460 KDA PROTEIN IN FEUA-SIGW INTERGENIC REGION [PRECURSOR]"/>
    <property type="match status" value="1"/>
</dbReference>
<evidence type="ECO:0000313" key="4">
    <source>
        <dbReference type="Proteomes" id="UP000050421"/>
    </source>
</evidence>
<dbReference type="AlphaFoldDB" id="A0A0P7Y853"/>
<sequence length="393" mass="43929">MKKMKKLIQFGFLSILILSISLGSTSLFAQVLTGAERHELYLPMLEGKKVGLVGNQTSILPQSDNKHIVDFLLENGVQMKKVFVPEHGFRGTADAGEKVDNSIDQKTGLPIISLYGNNKKPAADQIQDLDVIIFDLQDVGTRFFTYISTMHYVMEACAEQGKKIIIFDRPNPNGGYVDGPIRKPGFESFVGMHPIPVVHGLTVGELAQMINGEKWLKGGIKADLEVIPVANWTHEQAYNLPIKPSPNLPSDLAIKLYPSTCFFEGTVMSLGRGTYEPFQMYGYPDPKFGDFTFTPVSIDGMSKTPPHQDKLCYGVDLRGESLDHHFTLKYILDAYQKSGMKEDFFNNFFNTLAGTDELKKQIVAGKSESEIRESWKAGLEDFKAMRSAYLLYE</sequence>
<dbReference type="PATRIC" id="fig|1305737.6.peg.2820"/>
<feature type="domain" description="Peptidoglycan beta-N-acetylmuramidase NamZ C-terminal" evidence="2">
    <location>
        <begin position="256"/>
        <end position="392"/>
    </location>
</feature>
<dbReference type="Gene3D" id="3.40.50.12170">
    <property type="entry name" value="Uncharacterised protein PF07075, DUF1343"/>
    <property type="match status" value="1"/>
</dbReference>
<accession>A0A0P7Y853</accession>
<dbReference type="Pfam" id="PF20732">
    <property type="entry name" value="NamZ_C"/>
    <property type="match status" value="1"/>
</dbReference>